<proteinExistence type="inferred from homology"/>
<dbReference type="SUPFAM" id="SSF56235">
    <property type="entry name" value="N-terminal nucleophile aminohydrolases (Ntn hydrolases)"/>
    <property type="match status" value="1"/>
</dbReference>
<evidence type="ECO:0000256" key="2">
    <source>
        <dbReference type="ARBA" id="ARBA00005752"/>
    </source>
</evidence>
<comment type="catalytic activity">
    <reaction evidence="7">
        <text>L-aspartate + L-glutamine + ATP + H2O = L-asparagine + L-glutamate + AMP + diphosphate + H(+)</text>
        <dbReference type="Rhea" id="RHEA:12228"/>
        <dbReference type="ChEBI" id="CHEBI:15377"/>
        <dbReference type="ChEBI" id="CHEBI:15378"/>
        <dbReference type="ChEBI" id="CHEBI:29985"/>
        <dbReference type="ChEBI" id="CHEBI:29991"/>
        <dbReference type="ChEBI" id="CHEBI:30616"/>
        <dbReference type="ChEBI" id="CHEBI:33019"/>
        <dbReference type="ChEBI" id="CHEBI:58048"/>
        <dbReference type="ChEBI" id="CHEBI:58359"/>
        <dbReference type="ChEBI" id="CHEBI:456215"/>
        <dbReference type="EC" id="6.3.5.4"/>
    </reaction>
</comment>
<dbReference type="PIRSF" id="PIRSF001589">
    <property type="entry name" value="Asn_synthetase_glu-h"/>
    <property type="match status" value="1"/>
</dbReference>
<evidence type="ECO:0000313" key="10">
    <source>
        <dbReference type="Proteomes" id="UP001597441"/>
    </source>
</evidence>
<evidence type="ECO:0000256" key="1">
    <source>
        <dbReference type="ARBA" id="ARBA00005187"/>
    </source>
</evidence>
<dbReference type="Gene3D" id="3.40.50.620">
    <property type="entry name" value="HUPs"/>
    <property type="match status" value="1"/>
</dbReference>
<evidence type="ECO:0000313" key="9">
    <source>
        <dbReference type="EMBL" id="MFD2534975.1"/>
    </source>
</evidence>
<dbReference type="InterPro" id="IPR051786">
    <property type="entry name" value="ASN_synthetase/amidase"/>
</dbReference>
<comment type="similarity">
    <text evidence="2">Belongs to the asparagine synthetase family.</text>
</comment>
<reference evidence="10" key="1">
    <citation type="journal article" date="2019" name="Int. J. Syst. Evol. Microbiol.">
        <title>The Global Catalogue of Microorganisms (GCM) 10K type strain sequencing project: providing services to taxonomists for standard genome sequencing and annotation.</title>
        <authorList>
            <consortium name="The Broad Institute Genomics Platform"/>
            <consortium name="The Broad Institute Genome Sequencing Center for Infectious Disease"/>
            <person name="Wu L."/>
            <person name="Ma J."/>
        </authorList>
    </citation>
    <scope>NUCLEOTIDE SEQUENCE [LARGE SCALE GENOMIC DNA]</scope>
    <source>
        <strain evidence="10">KCTC 42903</strain>
    </source>
</reference>
<dbReference type="CDD" id="cd01991">
    <property type="entry name" value="Asn_synthase_B_C"/>
    <property type="match status" value="1"/>
</dbReference>
<evidence type="ECO:0000256" key="7">
    <source>
        <dbReference type="ARBA" id="ARBA00048741"/>
    </source>
</evidence>
<name>A0ABW5JR89_9FLAO</name>
<dbReference type="InterPro" id="IPR033738">
    <property type="entry name" value="AsnB_N"/>
</dbReference>
<dbReference type="PROSITE" id="PS51278">
    <property type="entry name" value="GATASE_TYPE_2"/>
    <property type="match status" value="1"/>
</dbReference>
<evidence type="ECO:0000256" key="5">
    <source>
        <dbReference type="ARBA" id="ARBA00022840"/>
    </source>
</evidence>
<dbReference type="PANTHER" id="PTHR43284">
    <property type="entry name" value="ASPARAGINE SYNTHETASE (GLUTAMINE-HYDROLYZING)"/>
    <property type="match status" value="1"/>
</dbReference>
<comment type="caution">
    <text evidence="9">The sequence shown here is derived from an EMBL/GenBank/DDBJ whole genome shotgun (WGS) entry which is preliminary data.</text>
</comment>
<dbReference type="RefSeq" id="WP_388016561.1">
    <property type="nucleotide sequence ID" value="NZ_JBHUDT010000002.1"/>
</dbReference>
<dbReference type="InterPro" id="IPR014729">
    <property type="entry name" value="Rossmann-like_a/b/a_fold"/>
</dbReference>
<dbReference type="InterPro" id="IPR001962">
    <property type="entry name" value="Asn_synthase"/>
</dbReference>
<protein>
    <recommendedName>
        <fullName evidence="3">asparagine synthase (glutamine-hydrolyzing)</fullName>
        <ecNumber evidence="3">6.3.5.4</ecNumber>
    </recommendedName>
</protein>
<dbReference type="SUPFAM" id="SSF52402">
    <property type="entry name" value="Adenine nucleotide alpha hydrolases-like"/>
    <property type="match status" value="1"/>
</dbReference>
<keyword evidence="9" id="KW-0436">Ligase</keyword>
<dbReference type="EMBL" id="JBHULK010000002">
    <property type="protein sequence ID" value="MFD2534975.1"/>
    <property type="molecule type" value="Genomic_DNA"/>
</dbReference>
<organism evidence="9 10">
    <name type="scientific">Gelatiniphilus marinus</name>
    <dbReference type="NCBI Taxonomy" id="1759464"/>
    <lineage>
        <taxon>Bacteria</taxon>
        <taxon>Pseudomonadati</taxon>
        <taxon>Bacteroidota</taxon>
        <taxon>Flavobacteriia</taxon>
        <taxon>Flavobacteriales</taxon>
        <taxon>Flavobacteriaceae</taxon>
        <taxon>Gelatiniphilus</taxon>
    </lineage>
</organism>
<evidence type="ECO:0000259" key="8">
    <source>
        <dbReference type="PROSITE" id="PS51278"/>
    </source>
</evidence>
<dbReference type="NCBIfam" id="TIGR01536">
    <property type="entry name" value="asn_synth_AEB"/>
    <property type="match status" value="1"/>
</dbReference>
<dbReference type="InterPro" id="IPR006426">
    <property type="entry name" value="Asn_synth_AEB"/>
</dbReference>
<evidence type="ECO:0000256" key="3">
    <source>
        <dbReference type="ARBA" id="ARBA00012737"/>
    </source>
</evidence>
<dbReference type="InterPro" id="IPR017932">
    <property type="entry name" value="GATase_2_dom"/>
</dbReference>
<comment type="pathway">
    <text evidence="1">Amino-acid biosynthesis; L-asparagine biosynthesis; L-asparagine from L-aspartate (L-Gln route): step 1/1.</text>
</comment>
<evidence type="ECO:0000256" key="4">
    <source>
        <dbReference type="ARBA" id="ARBA00022741"/>
    </source>
</evidence>
<keyword evidence="6" id="KW-0315">Glutamine amidotransferase</keyword>
<dbReference type="Gene3D" id="3.60.20.10">
    <property type="entry name" value="Glutamine Phosphoribosylpyrophosphate, subunit 1, domain 1"/>
    <property type="match status" value="1"/>
</dbReference>
<gene>
    <name evidence="9" type="primary">asnB</name>
    <name evidence="9" type="ORF">ACFSQS_07660</name>
</gene>
<dbReference type="Pfam" id="PF13537">
    <property type="entry name" value="GATase_7"/>
    <property type="match status" value="1"/>
</dbReference>
<dbReference type="InterPro" id="IPR029055">
    <property type="entry name" value="Ntn_hydrolases_N"/>
</dbReference>
<keyword evidence="10" id="KW-1185">Reference proteome</keyword>
<dbReference type="Pfam" id="PF00733">
    <property type="entry name" value="Asn_synthase"/>
    <property type="match status" value="1"/>
</dbReference>
<keyword evidence="4" id="KW-0547">Nucleotide-binding</keyword>
<dbReference type="EC" id="6.3.5.4" evidence="3"/>
<accession>A0ABW5JR89</accession>
<dbReference type="PANTHER" id="PTHR43284:SF1">
    <property type="entry name" value="ASPARAGINE SYNTHETASE"/>
    <property type="match status" value="1"/>
</dbReference>
<feature type="domain" description="Glutamine amidotransferase type-2" evidence="8">
    <location>
        <begin position="2"/>
        <end position="209"/>
    </location>
</feature>
<dbReference type="CDD" id="cd00712">
    <property type="entry name" value="AsnB"/>
    <property type="match status" value="1"/>
</dbReference>
<dbReference type="Proteomes" id="UP001597441">
    <property type="component" value="Unassembled WGS sequence"/>
</dbReference>
<sequence>MCGIAGIIGQKASEGSLQKMLLAQRHRGPDFIGTFLKNDVALGHNRLSIIDTSPNANQPFISNCKRYILCFNGEIYNYLELKNELQNCYDFKTVSDTEVLLAAYIKWGENCLHRLNGMFSFTIWDTKKQALFAARDRFGVKPFYYAHKGGSFYFASEIKTLFTGGIQKKTNDSVWANYFVYGSYGMPNETFWAGVNQLPGGCFLCFKKGNISTKRWYVFENKIKKYNEKLPFEDVKAIYKNLLEDSIKLRFRSDVPIGFNVSGGLDSSALLALVNKNEKGQNINAYTFYTNNSDYDELPWVESLLKHTKNPLEKVRFNAIQVKELSDTMSSYQDEPFGGVPTMAYAEIFKKARKDGVIVLLDGQGMDEQWAGYDYYLNNNNSVIQGVNKSPFKPEILNDEFLKLAKKPAYPKPFDNNLLNLQFRDLFYTKIPRALRFNDRISMAYSTELREPFLDYRLVEFAFAQPLNYKIKDGIQKYLLRSLTSEYLSDDVTYAPKRPLQTPQREWLANDLKDWVQLKIDTLKNVDWFNEALMEKELQYYFNKNQDSSFHIWQWINTSLLLKPNKDK</sequence>
<evidence type="ECO:0000256" key="6">
    <source>
        <dbReference type="ARBA" id="ARBA00022962"/>
    </source>
</evidence>
<keyword evidence="5" id="KW-0067">ATP-binding</keyword>
<dbReference type="GO" id="GO:0004066">
    <property type="term" value="F:asparagine synthase (glutamine-hydrolyzing) activity"/>
    <property type="evidence" value="ECO:0007669"/>
    <property type="project" value="UniProtKB-EC"/>
</dbReference>